<dbReference type="SUPFAM" id="SSF74650">
    <property type="entry name" value="Galactose mutarotase-like"/>
    <property type="match status" value="1"/>
</dbReference>
<comment type="similarity">
    <text evidence="2 5">Belongs to the glucose-6-phosphate 1-epimerase family.</text>
</comment>
<evidence type="ECO:0000256" key="4">
    <source>
        <dbReference type="ARBA" id="ARBA00023235"/>
    </source>
</evidence>
<comment type="catalytic activity">
    <reaction evidence="1">
        <text>alpha-D-glucose 6-phosphate = beta-D-glucose 6-phosphate</text>
        <dbReference type="Rhea" id="RHEA:16249"/>
        <dbReference type="ChEBI" id="CHEBI:58225"/>
        <dbReference type="ChEBI" id="CHEBI:58247"/>
        <dbReference type="EC" id="5.1.3.15"/>
    </reaction>
</comment>
<sequence length="313" mass="35563">MAESEEFLFMEKCKGVNGIDKIVLRQGRGISVEIYLYGAHVTSWKNDGEELLFMSSKTNFKPPKPIRGGIPICFPQFSDMGNLDKHGFARNKFWSIDDDPPSFPAMPSHKAFVDLILKPSGEDLRIWPHSYEFRLRIILGPGGDLMFTSRIKNTNTDGKPFSFKFAFHTYFSVSDISEVRVEGLETLDYLDNLKNRDHYTEQGDSIMFESEIDKIYLDTPSKIAIIDHGQKKTLVLKKEGLPDAVVWNPWEKKAKSLVDFGDDEYKTMLCVEAAAIEKSIVLKPGEEWQGKMDLMVNFSSYSSGYLDPKSAVL</sequence>
<accession>A0A0K9PT86</accession>
<feature type="active site" evidence="6">
    <location>
        <position position="272"/>
    </location>
</feature>
<dbReference type="STRING" id="29655.A0A0K9PT86"/>
<organism evidence="7 8">
    <name type="scientific">Zostera marina</name>
    <name type="common">Eelgrass</name>
    <dbReference type="NCBI Taxonomy" id="29655"/>
    <lineage>
        <taxon>Eukaryota</taxon>
        <taxon>Viridiplantae</taxon>
        <taxon>Streptophyta</taxon>
        <taxon>Embryophyta</taxon>
        <taxon>Tracheophyta</taxon>
        <taxon>Spermatophyta</taxon>
        <taxon>Magnoliopsida</taxon>
        <taxon>Liliopsida</taxon>
        <taxon>Zosteraceae</taxon>
        <taxon>Zostera</taxon>
    </lineage>
</organism>
<evidence type="ECO:0000313" key="7">
    <source>
        <dbReference type="EMBL" id="KMZ72258.1"/>
    </source>
</evidence>
<dbReference type="GO" id="GO:0005737">
    <property type="term" value="C:cytoplasm"/>
    <property type="evidence" value="ECO:0000318"/>
    <property type="project" value="GO_Central"/>
</dbReference>
<dbReference type="Gene3D" id="2.70.98.10">
    <property type="match status" value="1"/>
</dbReference>
<dbReference type="PANTHER" id="PTHR11122:SF13">
    <property type="entry name" value="GLUCOSE-6-PHOSPHATE 1-EPIMERASE"/>
    <property type="match status" value="1"/>
</dbReference>
<dbReference type="Proteomes" id="UP000036987">
    <property type="component" value="Unassembled WGS sequence"/>
</dbReference>
<dbReference type="PIRSF" id="PIRSF016020">
    <property type="entry name" value="PHexose_mutarotase"/>
    <property type="match status" value="1"/>
</dbReference>
<dbReference type="GO" id="GO:0047938">
    <property type="term" value="F:glucose-6-phosphate 1-epimerase activity"/>
    <property type="evidence" value="ECO:0000318"/>
    <property type="project" value="GO_Central"/>
</dbReference>
<evidence type="ECO:0000256" key="3">
    <source>
        <dbReference type="ARBA" id="ARBA00012083"/>
    </source>
</evidence>
<dbReference type="Pfam" id="PF01263">
    <property type="entry name" value="Aldose_epim"/>
    <property type="match status" value="1"/>
</dbReference>
<dbReference type="AlphaFoldDB" id="A0A0K9PT86"/>
<name>A0A0K9PT86_ZOSMR</name>
<dbReference type="CDD" id="cd09020">
    <property type="entry name" value="D-hex-6-P-epi_like"/>
    <property type="match status" value="1"/>
</dbReference>
<keyword evidence="4 5" id="KW-0413">Isomerase</keyword>
<dbReference type="EMBL" id="LFYR01000642">
    <property type="protein sequence ID" value="KMZ72258.1"/>
    <property type="molecule type" value="Genomic_DNA"/>
</dbReference>
<evidence type="ECO:0000256" key="6">
    <source>
        <dbReference type="PIRSR" id="PIRSR016020-1"/>
    </source>
</evidence>
<dbReference type="OMA" id="TQALHSY"/>
<dbReference type="InterPro" id="IPR014718">
    <property type="entry name" value="GH-type_carb-bd"/>
</dbReference>
<dbReference type="GO" id="GO:0005975">
    <property type="term" value="P:carbohydrate metabolic process"/>
    <property type="evidence" value="ECO:0007669"/>
    <property type="project" value="InterPro"/>
</dbReference>
<dbReference type="OrthoDB" id="1659429at2759"/>
<keyword evidence="8" id="KW-1185">Reference proteome</keyword>
<dbReference type="EC" id="5.1.3.15" evidence="3 5"/>
<evidence type="ECO:0000256" key="5">
    <source>
        <dbReference type="PIRNR" id="PIRNR016020"/>
    </source>
</evidence>
<dbReference type="InterPro" id="IPR008183">
    <property type="entry name" value="Aldose_1/G6P_1-epimerase"/>
</dbReference>
<dbReference type="GO" id="GO:0030246">
    <property type="term" value="F:carbohydrate binding"/>
    <property type="evidence" value="ECO:0007669"/>
    <property type="project" value="UniProtKB-UniRule"/>
</dbReference>
<proteinExistence type="inferred from homology"/>
<gene>
    <name evidence="7" type="ORF">ZOSMA_169G00500</name>
</gene>
<dbReference type="PANTHER" id="PTHR11122">
    <property type="entry name" value="APOSPORY-ASSOCIATED PROTEIN C-RELATED"/>
    <property type="match status" value="1"/>
</dbReference>
<dbReference type="InterPro" id="IPR025532">
    <property type="entry name" value="G6P_1-epimerase"/>
</dbReference>
<evidence type="ECO:0000256" key="2">
    <source>
        <dbReference type="ARBA" id="ARBA00005866"/>
    </source>
</evidence>
<evidence type="ECO:0000313" key="8">
    <source>
        <dbReference type="Proteomes" id="UP000036987"/>
    </source>
</evidence>
<reference evidence="8" key="1">
    <citation type="journal article" date="2016" name="Nature">
        <title>The genome of the seagrass Zostera marina reveals angiosperm adaptation to the sea.</title>
        <authorList>
            <person name="Olsen J.L."/>
            <person name="Rouze P."/>
            <person name="Verhelst B."/>
            <person name="Lin Y.-C."/>
            <person name="Bayer T."/>
            <person name="Collen J."/>
            <person name="Dattolo E."/>
            <person name="De Paoli E."/>
            <person name="Dittami S."/>
            <person name="Maumus F."/>
            <person name="Michel G."/>
            <person name="Kersting A."/>
            <person name="Lauritano C."/>
            <person name="Lohaus R."/>
            <person name="Toepel M."/>
            <person name="Tonon T."/>
            <person name="Vanneste K."/>
            <person name="Amirebrahimi M."/>
            <person name="Brakel J."/>
            <person name="Bostroem C."/>
            <person name="Chovatia M."/>
            <person name="Grimwood J."/>
            <person name="Jenkins J.W."/>
            <person name="Jueterbock A."/>
            <person name="Mraz A."/>
            <person name="Stam W.T."/>
            <person name="Tice H."/>
            <person name="Bornberg-Bauer E."/>
            <person name="Green P.J."/>
            <person name="Pearson G.A."/>
            <person name="Procaccini G."/>
            <person name="Duarte C.M."/>
            <person name="Schmutz J."/>
            <person name="Reusch T.B.H."/>
            <person name="Van de Peer Y."/>
        </authorList>
    </citation>
    <scope>NUCLEOTIDE SEQUENCE [LARGE SCALE GENOMIC DNA]</scope>
    <source>
        <strain evidence="8">cv. Finnish</strain>
    </source>
</reference>
<dbReference type="InterPro" id="IPR011013">
    <property type="entry name" value="Gal_mutarotase_sf_dom"/>
</dbReference>
<feature type="active site" evidence="6">
    <location>
        <position position="168"/>
    </location>
</feature>
<protein>
    <recommendedName>
        <fullName evidence="3 5">glucose-6-phosphate 1-epimerase</fullName>
        <ecNumber evidence="3 5">5.1.3.15</ecNumber>
    </recommendedName>
</protein>
<evidence type="ECO:0000256" key="1">
    <source>
        <dbReference type="ARBA" id="ARBA00001096"/>
    </source>
</evidence>
<comment type="caution">
    <text evidence="7">The sequence shown here is derived from an EMBL/GenBank/DDBJ whole genome shotgun (WGS) entry which is preliminary data.</text>
</comment>